<dbReference type="EMBL" id="CABITT030000006">
    <property type="protein sequence ID" value="VVB08053.1"/>
    <property type="molecule type" value="Genomic_DNA"/>
</dbReference>
<proteinExistence type="predicted"/>
<sequence length="71" mass="7749">MELLFHAASKSDATARMELLSKGGELINFVWLAMAHLGLGDESSSSAKETSKVKMVVKIRKLITLCTIRAN</sequence>
<keyword evidence="2" id="KW-1185">Reference proteome</keyword>
<accession>A0A565C336</accession>
<organism evidence="1 2">
    <name type="scientific">Arabis nemorensis</name>
    <dbReference type="NCBI Taxonomy" id="586526"/>
    <lineage>
        <taxon>Eukaryota</taxon>
        <taxon>Viridiplantae</taxon>
        <taxon>Streptophyta</taxon>
        <taxon>Embryophyta</taxon>
        <taxon>Tracheophyta</taxon>
        <taxon>Spermatophyta</taxon>
        <taxon>Magnoliopsida</taxon>
        <taxon>eudicotyledons</taxon>
        <taxon>Gunneridae</taxon>
        <taxon>Pentapetalae</taxon>
        <taxon>rosids</taxon>
        <taxon>malvids</taxon>
        <taxon>Brassicales</taxon>
        <taxon>Brassicaceae</taxon>
        <taxon>Arabideae</taxon>
        <taxon>Arabis</taxon>
    </lineage>
</organism>
<dbReference type="AlphaFoldDB" id="A0A565C336"/>
<dbReference type="Proteomes" id="UP000489600">
    <property type="component" value="Unassembled WGS sequence"/>
</dbReference>
<comment type="caution">
    <text evidence="1">The sequence shown here is derived from an EMBL/GenBank/DDBJ whole genome shotgun (WGS) entry which is preliminary data.</text>
</comment>
<dbReference type="Pfam" id="PF04578">
    <property type="entry name" value="DUF594"/>
    <property type="match status" value="1"/>
</dbReference>
<dbReference type="InterPro" id="IPR007658">
    <property type="entry name" value="DUF594"/>
</dbReference>
<evidence type="ECO:0000313" key="1">
    <source>
        <dbReference type="EMBL" id="VVB08053.1"/>
    </source>
</evidence>
<gene>
    <name evidence="1" type="ORF">ANE_LOCUS18497</name>
</gene>
<evidence type="ECO:0000313" key="2">
    <source>
        <dbReference type="Proteomes" id="UP000489600"/>
    </source>
</evidence>
<protein>
    <submittedName>
        <fullName evidence="1">Uncharacterized protein</fullName>
    </submittedName>
</protein>
<name>A0A565C336_9BRAS</name>
<dbReference type="OrthoDB" id="1113283at2759"/>
<reference evidence="1" key="1">
    <citation type="submission" date="2019-07" db="EMBL/GenBank/DDBJ databases">
        <authorList>
            <person name="Dittberner H."/>
        </authorList>
    </citation>
    <scope>NUCLEOTIDE SEQUENCE [LARGE SCALE GENOMIC DNA]</scope>
</reference>